<feature type="non-terminal residue" evidence="1">
    <location>
        <position position="1"/>
    </location>
</feature>
<dbReference type="Proteomes" id="UP000522365">
    <property type="component" value="Unassembled WGS sequence"/>
</dbReference>
<sequence>VFSFVVGILSGYFPARSGAKLNPVDTLRGE</sequence>
<dbReference type="EMBL" id="JACDUK010000001">
    <property type="protein sequence ID" value="MBA2852961.1"/>
    <property type="molecule type" value="Genomic_DNA"/>
</dbReference>
<organism evidence="1 3">
    <name type="scientific">Methanococcus maripaludis</name>
    <name type="common">Methanococcus deltae</name>
    <dbReference type="NCBI Taxonomy" id="39152"/>
    <lineage>
        <taxon>Archaea</taxon>
        <taxon>Methanobacteriati</taxon>
        <taxon>Methanobacteriota</taxon>
        <taxon>Methanomada group</taxon>
        <taxon>Methanococci</taxon>
        <taxon>Methanococcales</taxon>
        <taxon>Methanococcaceae</taxon>
        <taxon>Methanococcus</taxon>
    </lineage>
</organism>
<evidence type="ECO:0000313" key="1">
    <source>
        <dbReference type="EMBL" id="MBA2852961.1"/>
    </source>
</evidence>
<name>A0A7J9P0C3_METMI</name>
<protein>
    <submittedName>
        <fullName evidence="1">ABC-type antimicrobial peptide transport system permease subunit</fullName>
    </submittedName>
</protein>
<comment type="caution">
    <text evidence="1">The sequence shown here is derived from an EMBL/GenBank/DDBJ whole genome shotgun (WGS) entry which is preliminary data.</text>
</comment>
<evidence type="ECO:0000313" key="3">
    <source>
        <dbReference type="Proteomes" id="UP000522365"/>
    </source>
</evidence>
<proteinExistence type="predicted"/>
<evidence type="ECO:0000313" key="2">
    <source>
        <dbReference type="EMBL" id="MBA2853716.1"/>
    </source>
</evidence>
<dbReference type="EMBL" id="JACDUK010000004">
    <property type="protein sequence ID" value="MBA2853716.1"/>
    <property type="molecule type" value="Genomic_DNA"/>
</dbReference>
<accession>A0A7J9P0C3</accession>
<dbReference type="AlphaFoldDB" id="A0A7J9P0C3"/>
<gene>
    <name evidence="1" type="ORF">HNP89_000898</name>
    <name evidence="2" type="ORF">HNP89_001692</name>
</gene>
<reference evidence="1 3" key="1">
    <citation type="submission" date="2020-07" db="EMBL/GenBank/DDBJ databases">
        <title>Genomic Encyclopedia of Type Strains, Phase IV (KMG-V): Genome sequencing to study the core and pangenomes of soil and plant-associated prokaryotes.</title>
        <authorList>
            <person name="Whitman W."/>
        </authorList>
    </citation>
    <scope>NUCLEOTIDE SEQUENCE [LARGE SCALE GENOMIC DNA]</scope>
    <source>
        <strain evidence="1 3">S1</strain>
    </source>
</reference>